<feature type="domain" description="Deoxynucleoside kinase" evidence="3">
    <location>
        <begin position="3"/>
        <end position="205"/>
    </location>
</feature>
<accession>A0A3M0A203</accession>
<name>A0A3M0A203_9BACT</name>
<dbReference type="GO" id="GO:0019136">
    <property type="term" value="F:deoxynucleoside kinase activity"/>
    <property type="evidence" value="ECO:0007669"/>
    <property type="project" value="InterPro"/>
</dbReference>
<reference evidence="4 5" key="1">
    <citation type="submission" date="2018-10" db="EMBL/GenBank/DDBJ databases">
        <title>Genomic Encyclopedia of Archaeal and Bacterial Type Strains, Phase II (KMG-II): from individual species to whole genera.</title>
        <authorList>
            <person name="Goeker M."/>
        </authorList>
    </citation>
    <scope>NUCLEOTIDE SEQUENCE [LARGE SCALE GENOMIC DNA]</scope>
    <source>
        <strain evidence="4 5">ATCC 29870</strain>
    </source>
</reference>
<gene>
    <name evidence="4" type="ORF">JN00_0299</name>
</gene>
<comment type="caution">
    <text evidence="4">The sequence shown here is derived from an EMBL/GenBank/DDBJ whole genome shotgun (WGS) entry which is preliminary data.</text>
</comment>
<feature type="active site" description="Proton acceptor" evidence="1">
    <location>
        <position position="92"/>
    </location>
</feature>
<organism evidence="4 5">
    <name type="scientific">Metamycoplasma subdolum</name>
    <dbReference type="NCBI Taxonomy" id="92407"/>
    <lineage>
        <taxon>Bacteria</taxon>
        <taxon>Bacillati</taxon>
        <taxon>Mycoplasmatota</taxon>
        <taxon>Mycoplasmoidales</taxon>
        <taxon>Metamycoplasmataceae</taxon>
        <taxon>Metamycoplasma</taxon>
    </lineage>
</organism>
<sequence>MIISISGMIGAGKSCFAERLHKHYTTSEILHEFDEEDEVFNTYLNWFYEKKENVEISFQSYMVENYATKFSQKLEEFHKLKKDLKKDHIFLDRLPLELYIFARLSLKNKNKKYLEGYKALFEEVLSKIALPDFAIFLNISFDTFKKRIFERGRESEVNNFEANEDYFKELHKIYLETFKEFATKVNLKYLVIDVDDKNPKEILKEAIDVIESLNSSTVQEFAR</sequence>
<dbReference type="PANTHER" id="PTHR10513">
    <property type="entry name" value="DEOXYNUCLEOSIDE KINASE"/>
    <property type="match status" value="1"/>
</dbReference>
<keyword evidence="4" id="KW-0808">Transferase</keyword>
<evidence type="ECO:0000313" key="5">
    <source>
        <dbReference type="Proteomes" id="UP000267246"/>
    </source>
</evidence>
<dbReference type="GO" id="GO:0005737">
    <property type="term" value="C:cytoplasm"/>
    <property type="evidence" value="ECO:0007669"/>
    <property type="project" value="TreeGrafter"/>
</dbReference>
<keyword evidence="2" id="KW-0547">Nucleotide-binding</keyword>
<proteinExistence type="predicted"/>
<dbReference type="OrthoDB" id="391791at2"/>
<keyword evidence="5" id="KW-1185">Reference proteome</keyword>
<dbReference type="Gene3D" id="3.40.50.300">
    <property type="entry name" value="P-loop containing nucleotide triphosphate hydrolases"/>
    <property type="match status" value="1"/>
</dbReference>
<dbReference type="Proteomes" id="UP000267246">
    <property type="component" value="Unassembled WGS sequence"/>
</dbReference>
<dbReference type="GO" id="GO:0005524">
    <property type="term" value="F:ATP binding"/>
    <property type="evidence" value="ECO:0007669"/>
    <property type="project" value="UniProtKB-KW"/>
</dbReference>
<dbReference type="EMBL" id="REFI01000006">
    <property type="protein sequence ID" value="RMA78656.1"/>
    <property type="molecule type" value="Genomic_DNA"/>
</dbReference>
<dbReference type="RefSeq" id="WP_121940775.1">
    <property type="nucleotide sequence ID" value="NZ_CP137846.1"/>
</dbReference>
<evidence type="ECO:0000256" key="2">
    <source>
        <dbReference type="PIRSR" id="PIRSR000705-3"/>
    </source>
</evidence>
<dbReference type="AlphaFoldDB" id="A0A3M0A203"/>
<evidence type="ECO:0000256" key="1">
    <source>
        <dbReference type="PIRSR" id="PIRSR000705-1"/>
    </source>
</evidence>
<feature type="binding site" evidence="2">
    <location>
        <begin position="147"/>
        <end position="151"/>
    </location>
    <ligand>
        <name>ATP</name>
        <dbReference type="ChEBI" id="CHEBI:30616"/>
    </ligand>
</feature>
<dbReference type="PIRSF" id="PIRSF000705">
    <property type="entry name" value="DNK"/>
    <property type="match status" value="1"/>
</dbReference>
<evidence type="ECO:0000313" key="4">
    <source>
        <dbReference type="EMBL" id="RMA78656.1"/>
    </source>
</evidence>
<keyword evidence="4" id="KW-0418">Kinase</keyword>
<dbReference type="InterPro" id="IPR050566">
    <property type="entry name" value="Deoxyribonucleoside_kinase"/>
</dbReference>
<evidence type="ECO:0000259" key="3">
    <source>
        <dbReference type="Pfam" id="PF01712"/>
    </source>
</evidence>
<dbReference type="Pfam" id="PF01712">
    <property type="entry name" value="dNK"/>
    <property type="match status" value="1"/>
</dbReference>
<dbReference type="SUPFAM" id="SSF52540">
    <property type="entry name" value="P-loop containing nucleoside triphosphate hydrolases"/>
    <property type="match status" value="1"/>
</dbReference>
<dbReference type="InterPro" id="IPR027417">
    <property type="entry name" value="P-loop_NTPase"/>
</dbReference>
<protein>
    <submittedName>
        <fullName evidence="4">Deoxyadenosine/deoxycytidine kinase</fullName>
    </submittedName>
</protein>
<dbReference type="InterPro" id="IPR002624">
    <property type="entry name" value="DCK/DGK"/>
</dbReference>
<dbReference type="InterPro" id="IPR031314">
    <property type="entry name" value="DNK_dom"/>
</dbReference>
<dbReference type="PANTHER" id="PTHR10513:SF35">
    <property type="entry name" value="DEOXYADENOSINE KINASE"/>
    <property type="match status" value="1"/>
</dbReference>
<keyword evidence="2" id="KW-0067">ATP-binding</keyword>